<evidence type="ECO:0000313" key="2">
    <source>
        <dbReference type="EMBL" id="KAK4492433.1"/>
    </source>
</evidence>
<sequence length="287" mass="31949">MNGSNSKRQSMGAKNHSLLPMGSYSSPVQGNSISNRFSAKPGAEVQPLSDISGMCDSVVGVYNDPDCSENSRFIIVGAIGKGGCLDLYNPQMDSWEICPPLPEIFRPGNSLKSLSSALFRGKFYVFGIHSSFISCFDLKKRSWSSVQTLRPPGVMFSYLISCGDRLVLAGVCSVNDEPEFILWRIDETTLEFREIGIMPQELLSCFFGSEGEWRFGSLKCVGMGNIVYVFSEERNRNYTACFCEITSSGKCRWRKVPDLPDHVNKLHKTFSFCCNVSLQDILENGRV</sequence>
<dbReference type="InterPro" id="IPR015915">
    <property type="entry name" value="Kelch-typ_b-propeller"/>
</dbReference>
<evidence type="ECO:0000256" key="1">
    <source>
        <dbReference type="SAM" id="MobiDB-lite"/>
    </source>
</evidence>
<gene>
    <name evidence="2" type="ORF">RD792_003241</name>
</gene>
<evidence type="ECO:0000313" key="3">
    <source>
        <dbReference type="Proteomes" id="UP001291926"/>
    </source>
</evidence>
<dbReference type="PANTHER" id="PTHR47712:SF3">
    <property type="entry name" value="F-BOX DOMAIN-CONTAINING PROTEIN"/>
    <property type="match status" value="1"/>
</dbReference>
<dbReference type="EMBL" id="JAYDYQ010001087">
    <property type="protein sequence ID" value="KAK4492433.1"/>
    <property type="molecule type" value="Genomic_DNA"/>
</dbReference>
<keyword evidence="3" id="KW-1185">Reference proteome</keyword>
<feature type="region of interest" description="Disordered" evidence="1">
    <location>
        <begin position="1"/>
        <end position="21"/>
    </location>
</feature>
<organism evidence="2 3">
    <name type="scientific">Penstemon davidsonii</name>
    <dbReference type="NCBI Taxonomy" id="160366"/>
    <lineage>
        <taxon>Eukaryota</taxon>
        <taxon>Viridiplantae</taxon>
        <taxon>Streptophyta</taxon>
        <taxon>Embryophyta</taxon>
        <taxon>Tracheophyta</taxon>
        <taxon>Spermatophyta</taxon>
        <taxon>Magnoliopsida</taxon>
        <taxon>eudicotyledons</taxon>
        <taxon>Gunneridae</taxon>
        <taxon>Pentapetalae</taxon>
        <taxon>asterids</taxon>
        <taxon>lamiids</taxon>
        <taxon>Lamiales</taxon>
        <taxon>Plantaginaceae</taxon>
        <taxon>Cheloneae</taxon>
        <taxon>Penstemon</taxon>
    </lineage>
</organism>
<name>A0ABR0DUC8_9LAMI</name>
<dbReference type="SUPFAM" id="SSF117281">
    <property type="entry name" value="Kelch motif"/>
    <property type="match status" value="1"/>
</dbReference>
<reference evidence="2 3" key="1">
    <citation type="journal article" date="2023" name="bioRxiv">
        <title>Genome report: Whole genome sequence and annotation of Penstemon davidsonii.</title>
        <authorList>
            <person name="Ostevik K.L."/>
            <person name="Alabady M."/>
            <person name="Zhang M."/>
            <person name="Rausher M.D."/>
        </authorList>
    </citation>
    <scope>NUCLEOTIDE SEQUENCE [LARGE SCALE GENOMIC DNA]</scope>
    <source>
        <strain evidence="2">DNT005</strain>
        <tissue evidence="2">Whole leaf</tissue>
    </source>
</reference>
<comment type="caution">
    <text evidence="2">The sequence shown here is derived from an EMBL/GenBank/DDBJ whole genome shotgun (WGS) entry which is preliminary data.</text>
</comment>
<protein>
    <recommendedName>
        <fullName evidence="4">F-box/kelch-repeat protein</fullName>
    </recommendedName>
</protein>
<proteinExistence type="predicted"/>
<accession>A0ABR0DUC8</accession>
<dbReference type="Proteomes" id="UP001291926">
    <property type="component" value="Unassembled WGS sequence"/>
</dbReference>
<dbReference type="PANTHER" id="PTHR47712">
    <property type="entry name" value="OS09G0555300 PROTEIN"/>
    <property type="match status" value="1"/>
</dbReference>
<dbReference type="Gene3D" id="2.120.10.80">
    <property type="entry name" value="Kelch-type beta propeller"/>
    <property type="match status" value="1"/>
</dbReference>
<evidence type="ECO:0008006" key="4">
    <source>
        <dbReference type="Google" id="ProtNLM"/>
    </source>
</evidence>